<dbReference type="EMBL" id="AFYH01200375">
    <property type="status" value="NOT_ANNOTATED_CDS"/>
    <property type="molecule type" value="Genomic_DNA"/>
</dbReference>
<dbReference type="EMBL" id="AFYH01200372">
    <property type="status" value="NOT_ANNOTATED_CDS"/>
    <property type="molecule type" value="Genomic_DNA"/>
</dbReference>
<keyword evidence="2" id="KW-1185">Reference proteome</keyword>
<dbReference type="EMBL" id="AFYH01200371">
    <property type="status" value="NOT_ANNOTATED_CDS"/>
    <property type="molecule type" value="Genomic_DNA"/>
</dbReference>
<dbReference type="OMA" id="ILNALWE"/>
<dbReference type="HOGENOM" id="CLU_168390_0_0_1"/>
<dbReference type="Bgee" id="ENSLACG00000005295">
    <property type="expression patterns" value="Expressed in chordate pharynx and 5 other cell types or tissues"/>
</dbReference>
<accession>H3A8J4</accession>
<sequence>MLPTISWFPMDQCSSKSWRFKMAAVYTVLVMLAFSLNTVQGRPVRHQVDNRNPEIDPFWYVGRGVRPIGRFGKRQIKNSSSVRSGVIGLEGILKALIAQEALNLVQSLAGEHGEW</sequence>
<dbReference type="PANTHER" id="PTHR17206">
    <property type="entry name" value="PROLACTIN-RELEASING PEPTIDE"/>
    <property type="match status" value="1"/>
</dbReference>
<dbReference type="GO" id="GO:0005179">
    <property type="term" value="F:hormone activity"/>
    <property type="evidence" value="ECO:0007669"/>
    <property type="project" value="InterPro"/>
</dbReference>
<reference evidence="2" key="1">
    <citation type="submission" date="2011-08" db="EMBL/GenBank/DDBJ databases">
        <title>The draft genome of Latimeria chalumnae.</title>
        <authorList>
            <person name="Di Palma F."/>
            <person name="Alfoldi J."/>
            <person name="Johnson J."/>
            <person name="Berlin A."/>
            <person name="Gnerre S."/>
            <person name="Jaffe D."/>
            <person name="MacCallum I."/>
            <person name="Young S."/>
            <person name="Walker B.J."/>
            <person name="Lander E."/>
            <person name="Lindblad-Toh K."/>
        </authorList>
    </citation>
    <scope>NUCLEOTIDE SEQUENCE [LARGE SCALE GENOMIC DNA]</scope>
    <source>
        <strain evidence="2">Wild caught</strain>
    </source>
</reference>
<dbReference type="AlphaFoldDB" id="H3A8J4"/>
<dbReference type="EMBL" id="AFYH01200374">
    <property type="status" value="NOT_ANNOTATED_CDS"/>
    <property type="molecule type" value="Genomic_DNA"/>
</dbReference>
<organism evidence="1 2">
    <name type="scientific">Latimeria chalumnae</name>
    <name type="common">Coelacanth</name>
    <dbReference type="NCBI Taxonomy" id="7897"/>
    <lineage>
        <taxon>Eukaryota</taxon>
        <taxon>Metazoa</taxon>
        <taxon>Chordata</taxon>
        <taxon>Craniata</taxon>
        <taxon>Vertebrata</taxon>
        <taxon>Euteleostomi</taxon>
        <taxon>Coelacanthiformes</taxon>
        <taxon>Coelacanthidae</taxon>
        <taxon>Latimeria</taxon>
    </lineage>
</organism>
<reference evidence="1" key="2">
    <citation type="submission" date="2025-08" db="UniProtKB">
        <authorList>
            <consortium name="Ensembl"/>
        </authorList>
    </citation>
    <scope>IDENTIFICATION</scope>
</reference>
<dbReference type="Proteomes" id="UP000008672">
    <property type="component" value="Unassembled WGS sequence"/>
</dbReference>
<dbReference type="GeneTree" id="ENSGT00390000005489"/>
<evidence type="ECO:0008006" key="3">
    <source>
        <dbReference type="Google" id="ProtNLM"/>
    </source>
</evidence>
<dbReference type="InterPro" id="IPR026194">
    <property type="entry name" value="PrRP"/>
</dbReference>
<dbReference type="EMBL" id="AFYH01200373">
    <property type="status" value="NOT_ANNOTATED_CDS"/>
    <property type="molecule type" value="Genomic_DNA"/>
</dbReference>
<dbReference type="EMBL" id="AFYH01200376">
    <property type="status" value="NOT_ANNOTATED_CDS"/>
    <property type="molecule type" value="Genomic_DNA"/>
</dbReference>
<protein>
    <recommendedName>
        <fullName evidence="3">Prolactin releasing hormone 2</fullName>
    </recommendedName>
</protein>
<dbReference type="Pfam" id="PF15172">
    <property type="entry name" value="Prolactin_RP"/>
    <property type="match status" value="1"/>
</dbReference>
<dbReference type="eggNOG" id="ENOG502S7XA">
    <property type="taxonomic scope" value="Eukaryota"/>
</dbReference>
<evidence type="ECO:0000313" key="1">
    <source>
        <dbReference type="Ensembl" id="ENSLACP00000005965.1"/>
    </source>
</evidence>
<dbReference type="STRING" id="7897.ENSLACP00000005965"/>
<name>H3A8J4_LATCH</name>
<reference evidence="1" key="3">
    <citation type="submission" date="2025-09" db="UniProtKB">
        <authorList>
            <consortium name="Ensembl"/>
        </authorList>
    </citation>
    <scope>IDENTIFICATION</scope>
</reference>
<gene>
    <name evidence="1" type="primary">PRLH2</name>
</gene>
<proteinExistence type="predicted"/>
<dbReference type="PANTHER" id="PTHR17206:SF0">
    <property type="entry name" value="PRRP PROTEIN"/>
    <property type="match status" value="1"/>
</dbReference>
<dbReference type="InParanoid" id="H3A8J4"/>
<dbReference type="Ensembl" id="ENSLACT00000006017.1">
    <property type="protein sequence ID" value="ENSLACP00000005965.1"/>
    <property type="gene ID" value="ENSLACG00000005295.1"/>
</dbReference>
<evidence type="ECO:0000313" key="2">
    <source>
        <dbReference type="Proteomes" id="UP000008672"/>
    </source>
</evidence>